<keyword evidence="4 5" id="KW-0648">Protein biosynthesis</keyword>
<evidence type="ECO:0000256" key="4">
    <source>
        <dbReference type="ARBA" id="ARBA00022917"/>
    </source>
</evidence>
<dbReference type="InterPro" id="IPR011034">
    <property type="entry name" value="Formyl_transferase-like_C_sf"/>
</dbReference>
<sequence length="306" mass="33541">MKIIIASSSRVAIPIILELEGSTKHQLSAVITNPDKATGRGQLLEPNELAAWCQEKKLKVFKPENTKELSQMVSDGGADLAITIAYGHLIPEELLQVTKYGWLNVHFSLLPKWRGAAPVQHSILHGEKLTGITIFKLDRGMDSGPIYLKESVNISDSDSTDSLLELMSVIGAKLAFDAIKLVEQGVVPTPQELVGVTFAPKFSKEDGKLNWNLEVGTLFNRYRALSQNPGVWSNLGQTRIKIDAMRISYTSHVIKPGELLIHQEKMLVGAKNGVIEIERLTPAGRNQMSAAEFVRGLPQKSGLTLG</sequence>
<keyword evidence="3 5" id="KW-0808">Transferase</keyword>
<dbReference type="HAMAP" id="MF_00182">
    <property type="entry name" value="Formyl_trans"/>
    <property type="match status" value="1"/>
</dbReference>
<dbReference type="InterPro" id="IPR005794">
    <property type="entry name" value="Fmt"/>
</dbReference>
<dbReference type="InterPro" id="IPR005793">
    <property type="entry name" value="Formyl_trans_C"/>
</dbReference>
<dbReference type="SUPFAM" id="SSF50486">
    <property type="entry name" value="FMT C-terminal domain-like"/>
    <property type="match status" value="1"/>
</dbReference>
<dbReference type="PANTHER" id="PTHR11138">
    <property type="entry name" value="METHIONYL-TRNA FORMYLTRANSFERASE"/>
    <property type="match status" value="1"/>
</dbReference>
<dbReference type="GO" id="GO:0005829">
    <property type="term" value="C:cytosol"/>
    <property type="evidence" value="ECO:0007669"/>
    <property type="project" value="TreeGrafter"/>
</dbReference>
<dbReference type="InterPro" id="IPR044135">
    <property type="entry name" value="Met-tRNA-FMT_C"/>
</dbReference>
<dbReference type="EC" id="2.1.2.9" evidence="2 5"/>
<comment type="catalytic activity">
    <reaction evidence="5">
        <text>L-methionyl-tRNA(fMet) + (6R)-10-formyltetrahydrofolate = N-formyl-L-methionyl-tRNA(fMet) + (6S)-5,6,7,8-tetrahydrofolate + H(+)</text>
        <dbReference type="Rhea" id="RHEA:24380"/>
        <dbReference type="Rhea" id="RHEA-COMP:9952"/>
        <dbReference type="Rhea" id="RHEA-COMP:9953"/>
        <dbReference type="ChEBI" id="CHEBI:15378"/>
        <dbReference type="ChEBI" id="CHEBI:57453"/>
        <dbReference type="ChEBI" id="CHEBI:78530"/>
        <dbReference type="ChEBI" id="CHEBI:78844"/>
        <dbReference type="ChEBI" id="CHEBI:195366"/>
        <dbReference type="EC" id="2.1.2.9"/>
    </reaction>
</comment>
<proteinExistence type="inferred from homology"/>
<name>A0A249K9A5_9ACTN</name>
<reference evidence="8 9" key="1">
    <citation type="submission" date="2016-07" db="EMBL/GenBank/DDBJ databases">
        <title>High microdiversification within the ubiquitous acI lineage of Actinobacteria.</title>
        <authorList>
            <person name="Neuenschwander S.M."/>
            <person name="Salcher M."/>
            <person name="Ghai R."/>
            <person name="Pernthaler J."/>
        </authorList>
    </citation>
    <scope>NUCLEOTIDE SEQUENCE [LARGE SCALE GENOMIC DNA]</scope>
    <source>
        <strain evidence="8">MMS-21-160</strain>
    </source>
</reference>
<comment type="function">
    <text evidence="5">Attaches a formyl group to the free amino group of methionyl-tRNA(fMet). The formyl group appears to play a dual role in the initiator identity of N-formylmethionyl-tRNA by promoting its recognition by IF2 and preventing the misappropriation of this tRNA by the elongation apparatus.</text>
</comment>
<dbReference type="Proteomes" id="UP000217171">
    <property type="component" value="Chromosome"/>
</dbReference>
<evidence type="ECO:0000313" key="8">
    <source>
        <dbReference type="EMBL" id="ASY13315.1"/>
    </source>
</evidence>
<feature type="domain" description="Formyl transferase C-terminal" evidence="7">
    <location>
        <begin position="202"/>
        <end position="297"/>
    </location>
</feature>
<evidence type="ECO:0000256" key="3">
    <source>
        <dbReference type="ARBA" id="ARBA00022679"/>
    </source>
</evidence>
<evidence type="ECO:0000313" key="9">
    <source>
        <dbReference type="Proteomes" id="UP000217171"/>
    </source>
</evidence>
<dbReference type="Gene3D" id="3.40.50.12230">
    <property type="match status" value="1"/>
</dbReference>
<dbReference type="Pfam" id="PF00551">
    <property type="entry name" value="Formyl_trans_N"/>
    <property type="match status" value="1"/>
</dbReference>
<dbReference type="InterPro" id="IPR002376">
    <property type="entry name" value="Formyl_transf_N"/>
</dbReference>
<dbReference type="KEGG" id="nhi:B1s21160_03065"/>
<dbReference type="CDD" id="cd08704">
    <property type="entry name" value="Met_tRNA_FMT_C"/>
    <property type="match status" value="1"/>
</dbReference>
<feature type="domain" description="Formyl transferase N-terminal" evidence="6">
    <location>
        <begin position="4"/>
        <end position="165"/>
    </location>
</feature>
<dbReference type="SUPFAM" id="SSF53328">
    <property type="entry name" value="Formyltransferase"/>
    <property type="match status" value="1"/>
</dbReference>
<keyword evidence="9" id="KW-1185">Reference proteome</keyword>
<organism evidence="8 9">
    <name type="scientific">Candidatus Nanopelagicus hibericus</name>
    <dbReference type="NCBI Taxonomy" id="1884915"/>
    <lineage>
        <taxon>Bacteria</taxon>
        <taxon>Bacillati</taxon>
        <taxon>Actinomycetota</taxon>
        <taxon>Actinomycetes</taxon>
        <taxon>Candidatus Nanopelagicales</taxon>
        <taxon>Candidatus Nanopelagicaceae</taxon>
        <taxon>Candidatus Nanopelagicus</taxon>
    </lineage>
</organism>
<protein>
    <recommendedName>
        <fullName evidence="2 5">Methionyl-tRNA formyltransferase</fullName>
        <ecNumber evidence="2 5">2.1.2.9</ecNumber>
    </recommendedName>
</protein>
<dbReference type="EMBL" id="CP016771">
    <property type="protein sequence ID" value="ASY13315.1"/>
    <property type="molecule type" value="Genomic_DNA"/>
</dbReference>
<dbReference type="OrthoDB" id="9802815at2"/>
<dbReference type="AlphaFoldDB" id="A0A249K9A5"/>
<dbReference type="InterPro" id="IPR036477">
    <property type="entry name" value="Formyl_transf_N_sf"/>
</dbReference>
<dbReference type="CDD" id="cd08646">
    <property type="entry name" value="FMT_core_Met-tRNA-FMT_N"/>
    <property type="match status" value="1"/>
</dbReference>
<accession>A0A249K9A5</accession>
<dbReference type="Pfam" id="PF02911">
    <property type="entry name" value="Formyl_trans_C"/>
    <property type="match status" value="1"/>
</dbReference>
<dbReference type="GO" id="GO:0004479">
    <property type="term" value="F:methionyl-tRNA formyltransferase activity"/>
    <property type="evidence" value="ECO:0007669"/>
    <property type="project" value="UniProtKB-UniRule"/>
</dbReference>
<evidence type="ECO:0000259" key="6">
    <source>
        <dbReference type="Pfam" id="PF00551"/>
    </source>
</evidence>
<gene>
    <name evidence="5" type="primary">fmt</name>
    <name evidence="8" type="ORF">B1s21160_03065</name>
</gene>
<dbReference type="InterPro" id="IPR041711">
    <property type="entry name" value="Met-tRNA-FMT_N"/>
</dbReference>
<evidence type="ECO:0000256" key="2">
    <source>
        <dbReference type="ARBA" id="ARBA00012261"/>
    </source>
</evidence>
<feature type="binding site" evidence="5">
    <location>
        <begin position="108"/>
        <end position="111"/>
    </location>
    <ligand>
        <name>(6S)-5,6,7,8-tetrahydrofolate</name>
        <dbReference type="ChEBI" id="CHEBI:57453"/>
    </ligand>
</feature>
<dbReference type="NCBIfam" id="TIGR00460">
    <property type="entry name" value="fmt"/>
    <property type="match status" value="1"/>
</dbReference>
<evidence type="ECO:0000256" key="1">
    <source>
        <dbReference type="ARBA" id="ARBA00010699"/>
    </source>
</evidence>
<dbReference type="RefSeq" id="WP_095672389.1">
    <property type="nucleotide sequence ID" value="NZ_CP016771.1"/>
</dbReference>
<comment type="similarity">
    <text evidence="1 5">Belongs to the Fmt family.</text>
</comment>
<evidence type="ECO:0000256" key="5">
    <source>
        <dbReference type="HAMAP-Rule" id="MF_00182"/>
    </source>
</evidence>
<dbReference type="PANTHER" id="PTHR11138:SF5">
    <property type="entry name" value="METHIONYL-TRNA FORMYLTRANSFERASE, MITOCHONDRIAL"/>
    <property type="match status" value="1"/>
</dbReference>
<evidence type="ECO:0000259" key="7">
    <source>
        <dbReference type="Pfam" id="PF02911"/>
    </source>
</evidence>